<protein>
    <submittedName>
        <fullName evidence="1">AHBA synthesis associated protein</fullName>
    </submittedName>
</protein>
<dbReference type="AlphaFoldDB" id="A0A562IF30"/>
<gene>
    <name evidence="1" type="ORF">JD77_04212</name>
</gene>
<dbReference type="NCBIfam" id="TIGR01509">
    <property type="entry name" value="HAD-SF-IA-v3"/>
    <property type="match status" value="1"/>
</dbReference>
<dbReference type="InterPro" id="IPR050155">
    <property type="entry name" value="HAD-like_hydrolase_sf"/>
</dbReference>
<dbReference type="Gene3D" id="3.40.50.1000">
    <property type="entry name" value="HAD superfamily/HAD-like"/>
    <property type="match status" value="1"/>
</dbReference>
<dbReference type="SUPFAM" id="SSF56784">
    <property type="entry name" value="HAD-like"/>
    <property type="match status" value="1"/>
</dbReference>
<dbReference type="NCBIfam" id="TIGR01549">
    <property type="entry name" value="HAD-SF-IA-v1"/>
    <property type="match status" value="1"/>
</dbReference>
<organism evidence="1 2">
    <name type="scientific">Micromonospora olivasterospora</name>
    <dbReference type="NCBI Taxonomy" id="1880"/>
    <lineage>
        <taxon>Bacteria</taxon>
        <taxon>Bacillati</taxon>
        <taxon>Actinomycetota</taxon>
        <taxon>Actinomycetes</taxon>
        <taxon>Micromonosporales</taxon>
        <taxon>Micromonosporaceae</taxon>
        <taxon>Micromonospora</taxon>
    </lineage>
</organism>
<dbReference type="InterPro" id="IPR023214">
    <property type="entry name" value="HAD_sf"/>
</dbReference>
<name>A0A562IF30_MICOL</name>
<dbReference type="EMBL" id="VLKE01000001">
    <property type="protein sequence ID" value="TWH69204.1"/>
    <property type="molecule type" value="Genomic_DNA"/>
</dbReference>
<dbReference type="GO" id="GO:0005829">
    <property type="term" value="C:cytosol"/>
    <property type="evidence" value="ECO:0007669"/>
    <property type="project" value="TreeGrafter"/>
</dbReference>
<dbReference type="InterPro" id="IPR036412">
    <property type="entry name" value="HAD-like_sf"/>
</dbReference>
<comment type="caution">
    <text evidence="1">The sequence shown here is derived from an EMBL/GenBank/DDBJ whole genome shotgun (WGS) entry which is preliminary data.</text>
</comment>
<dbReference type="Proteomes" id="UP000319825">
    <property type="component" value="Unassembled WGS sequence"/>
</dbReference>
<dbReference type="PANTHER" id="PTHR43434">
    <property type="entry name" value="PHOSPHOGLYCOLATE PHOSPHATASE"/>
    <property type="match status" value="1"/>
</dbReference>
<evidence type="ECO:0000313" key="1">
    <source>
        <dbReference type="EMBL" id="TWH69204.1"/>
    </source>
</evidence>
<dbReference type="GO" id="GO:0008967">
    <property type="term" value="F:phosphoglycolate phosphatase activity"/>
    <property type="evidence" value="ECO:0007669"/>
    <property type="project" value="TreeGrafter"/>
</dbReference>
<keyword evidence="2" id="KW-1185">Reference proteome</keyword>
<evidence type="ECO:0000313" key="2">
    <source>
        <dbReference type="Proteomes" id="UP000319825"/>
    </source>
</evidence>
<dbReference type="GO" id="GO:0006281">
    <property type="term" value="P:DNA repair"/>
    <property type="evidence" value="ECO:0007669"/>
    <property type="project" value="TreeGrafter"/>
</dbReference>
<dbReference type="PANTHER" id="PTHR43434:SF1">
    <property type="entry name" value="PHOSPHOGLYCOLATE PHOSPHATASE"/>
    <property type="match status" value="1"/>
</dbReference>
<dbReference type="InterPro" id="IPR006439">
    <property type="entry name" value="HAD-SF_hydro_IA"/>
</dbReference>
<proteinExistence type="predicted"/>
<accession>A0A562IF30</accession>
<sequence>MSARLGRAAGRVRSLLDILGVLGLFDHVIGSDEVARPKPAPDIVLQALRLMDVPPSQAMMVGDAVTDLMSGREAGATTVATTWHGGDVGALLAAGPDLVAHAPGDLLVHCPAALVS</sequence>
<dbReference type="Pfam" id="PF00702">
    <property type="entry name" value="Hydrolase"/>
    <property type="match status" value="1"/>
</dbReference>
<dbReference type="RefSeq" id="WP_246140796.1">
    <property type="nucleotide sequence ID" value="NZ_BAAATQ010000101.1"/>
</dbReference>
<reference evidence="1 2" key="1">
    <citation type="submission" date="2019-07" db="EMBL/GenBank/DDBJ databases">
        <title>R&amp;d 2014.</title>
        <authorList>
            <person name="Klenk H.-P."/>
        </authorList>
    </citation>
    <scope>NUCLEOTIDE SEQUENCE [LARGE SCALE GENOMIC DNA]</scope>
    <source>
        <strain evidence="1 2">DSM 43868</strain>
    </source>
</reference>